<feature type="region of interest" description="Disordered" evidence="1">
    <location>
        <begin position="172"/>
        <end position="198"/>
    </location>
</feature>
<comment type="caution">
    <text evidence="2">The sequence shown here is derived from an EMBL/GenBank/DDBJ whole genome shotgun (WGS) entry which is preliminary data.</text>
</comment>
<dbReference type="Proteomes" id="UP001159364">
    <property type="component" value="Linkage Group LG08"/>
</dbReference>
<evidence type="ECO:0000313" key="2">
    <source>
        <dbReference type="EMBL" id="KAJ8898692.1"/>
    </source>
</evidence>
<proteinExistence type="predicted"/>
<evidence type="ECO:0000313" key="3">
    <source>
        <dbReference type="Proteomes" id="UP001159364"/>
    </source>
</evidence>
<feature type="compositionally biased region" description="Basic and acidic residues" evidence="1">
    <location>
        <begin position="232"/>
        <end position="258"/>
    </location>
</feature>
<dbReference type="AlphaFoldDB" id="A0AAV8UBK8"/>
<evidence type="ECO:0000256" key="1">
    <source>
        <dbReference type="SAM" id="MobiDB-lite"/>
    </source>
</evidence>
<feature type="region of interest" description="Disordered" evidence="1">
    <location>
        <begin position="221"/>
        <end position="258"/>
    </location>
</feature>
<gene>
    <name evidence="2" type="ORF">K2173_004726</name>
</gene>
<dbReference type="EMBL" id="JAIWQS010000008">
    <property type="protein sequence ID" value="KAJ8898692.1"/>
    <property type="molecule type" value="Genomic_DNA"/>
</dbReference>
<reference evidence="2 3" key="1">
    <citation type="submission" date="2021-09" db="EMBL/GenBank/DDBJ databases">
        <title>Genomic insights and catalytic innovation underlie evolution of tropane alkaloids biosynthesis.</title>
        <authorList>
            <person name="Wang Y.-J."/>
            <person name="Tian T."/>
            <person name="Huang J.-P."/>
            <person name="Huang S.-X."/>
        </authorList>
    </citation>
    <scope>NUCLEOTIDE SEQUENCE [LARGE SCALE GENOMIC DNA]</scope>
    <source>
        <strain evidence="2">KIB-2018</strain>
        <tissue evidence="2">Leaf</tissue>
    </source>
</reference>
<organism evidence="2 3">
    <name type="scientific">Erythroxylum novogranatense</name>
    <dbReference type="NCBI Taxonomy" id="1862640"/>
    <lineage>
        <taxon>Eukaryota</taxon>
        <taxon>Viridiplantae</taxon>
        <taxon>Streptophyta</taxon>
        <taxon>Embryophyta</taxon>
        <taxon>Tracheophyta</taxon>
        <taxon>Spermatophyta</taxon>
        <taxon>Magnoliopsida</taxon>
        <taxon>eudicotyledons</taxon>
        <taxon>Gunneridae</taxon>
        <taxon>Pentapetalae</taxon>
        <taxon>rosids</taxon>
        <taxon>fabids</taxon>
        <taxon>Malpighiales</taxon>
        <taxon>Erythroxylaceae</taxon>
        <taxon>Erythroxylum</taxon>
    </lineage>
</organism>
<keyword evidence="3" id="KW-1185">Reference proteome</keyword>
<dbReference type="PANTHER" id="PTHR36746">
    <property type="entry name" value="BNAC04G51760D PROTEIN"/>
    <property type="match status" value="1"/>
</dbReference>
<accession>A0AAV8UBK8</accession>
<protein>
    <submittedName>
        <fullName evidence="2">Uncharacterized protein</fullName>
    </submittedName>
</protein>
<dbReference type="PANTHER" id="PTHR36746:SF3">
    <property type="entry name" value="DUF4005 DOMAIN-CONTAINING PROTEIN"/>
    <property type="match status" value="1"/>
</dbReference>
<name>A0AAV8UBK8_9ROSI</name>
<sequence>MGPLRVYTAKRTCLSLLSSVAHWSLHLHNRNFLHRLVEKPTRTDSKTFRFIIHIMEKKGNSCPKDACRELYKAIVSPAVRAIRSISTHTASPTPPVKAIDTQSKLEFKQTNTMQQDQVHNTLRNNDEAEVVPINFDYSIQPTATEKPKSAATQHNSKTVASNKYPEATVTVGRSSGHGRNIANSNMEPSHVNKQEGKKTGIHIEDKFTDFINRAKMKLRTTSNVGDGCNASGEDHNGSEDHVNASGKDNDAPGKDKFSEYINRAKKKLRTTSSIGVGKYNSFK</sequence>